<dbReference type="InterPro" id="IPR005750">
    <property type="entry name" value="UDP_GlcNAc_COvinyl_MurA"/>
</dbReference>
<feature type="active site" description="Proton donor" evidence="13">
    <location>
        <position position="117"/>
    </location>
</feature>
<evidence type="ECO:0000256" key="13">
    <source>
        <dbReference type="HAMAP-Rule" id="MF_00111"/>
    </source>
</evidence>
<feature type="binding site" evidence="13">
    <location>
        <position position="329"/>
    </location>
    <ligand>
        <name>UDP-N-acetyl-alpha-D-glucosamine</name>
        <dbReference type="ChEBI" id="CHEBI:57705"/>
    </ligand>
</feature>
<keyword evidence="16" id="KW-1185">Reference proteome</keyword>
<evidence type="ECO:0000256" key="1">
    <source>
        <dbReference type="ARBA" id="ARBA00004496"/>
    </source>
</evidence>
<dbReference type="Pfam" id="PF00275">
    <property type="entry name" value="EPSP_synthase"/>
    <property type="match status" value="1"/>
</dbReference>
<evidence type="ECO:0000256" key="6">
    <source>
        <dbReference type="ARBA" id="ARBA00022960"/>
    </source>
</evidence>
<keyword evidence="6 13" id="KW-0133">Cell shape</keyword>
<dbReference type="Proteomes" id="UP001234343">
    <property type="component" value="Unassembled WGS sequence"/>
</dbReference>
<dbReference type="PANTHER" id="PTHR43783:SF1">
    <property type="entry name" value="UDP-N-ACETYLGLUCOSAMINE 1-CARBOXYVINYLTRANSFERASE"/>
    <property type="match status" value="1"/>
</dbReference>
<organism evidence="15 16">
    <name type="scientific">Alteromonas arenosi</name>
    <dbReference type="NCBI Taxonomy" id="3055817"/>
    <lineage>
        <taxon>Bacteria</taxon>
        <taxon>Pseudomonadati</taxon>
        <taxon>Pseudomonadota</taxon>
        <taxon>Gammaproteobacteria</taxon>
        <taxon>Alteromonadales</taxon>
        <taxon>Alteromonadaceae</taxon>
        <taxon>Alteromonas/Salinimonas group</taxon>
        <taxon>Alteromonas</taxon>
    </lineage>
</organism>
<evidence type="ECO:0000256" key="8">
    <source>
        <dbReference type="ARBA" id="ARBA00023306"/>
    </source>
</evidence>
<evidence type="ECO:0000256" key="2">
    <source>
        <dbReference type="ARBA" id="ARBA00004752"/>
    </source>
</evidence>
<dbReference type="SUPFAM" id="SSF55205">
    <property type="entry name" value="EPT/RTPC-like"/>
    <property type="match status" value="1"/>
</dbReference>
<comment type="caution">
    <text evidence="13">Lacks conserved residue(s) required for the propagation of feature annotation.</text>
</comment>
<keyword evidence="3 13" id="KW-0963">Cytoplasm</keyword>
<evidence type="ECO:0000256" key="9">
    <source>
        <dbReference type="ARBA" id="ARBA00023316"/>
    </source>
</evidence>
<evidence type="ECO:0000313" key="15">
    <source>
        <dbReference type="EMBL" id="MDM7859443.1"/>
    </source>
</evidence>
<keyword evidence="10 13" id="KW-0670">Pyruvate</keyword>
<keyword evidence="5 13" id="KW-0808">Transferase</keyword>
<evidence type="ECO:0000256" key="3">
    <source>
        <dbReference type="ARBA" id="ARBA00022490"/>
    </source>
</evidence>
<reference evidence="15 16" key="1">
    <citation type="submission" date="2023-06" db="EMBL/GenBank/DDBJ databases">
        <title>Alteromonas sp. ASW11-36 isolated from intertidal sand.</title>
        <authorList>
            <person name="Li Y."/>
        </authorList>
    </citation>
    <scope>NUCLEOTIDE SEQUENCE [LARGE SCALE GENOMIC DNA]</scope>
    <source>
        <strain evidence="15 16">ASW11-36</strain>
    </source>
</reference>
<feature type="binding site" evidence="13">
    <location>
        <position position="307"/>
    </location>
    <ligand>
        <name>UDP-N-acetyl-alpha-D-glucosamine</name>
        <dbReference type="ChEBI" id="CHEBI:57705"/>
    </ligand>
</feature>
<name>A0ABT7STC0_9ALTE</name>
<dbReference type="InterPro" id="IPR050068">
    <property type="entry name" value="MurA_subfamily"/>
</dbReference>
<dbReference type="NCBIfam" id="NF006873">
    <property type="entry name" value="PRK09369.1"/>
    <property type="match status" value="1"/>
</dbReference>
<keyword evidence="9 13" id="KW-0961">Cell wall biogenesis/degradation</keyword>
<dbReference type="Gene3D" id="3.65.10.10">
    <property type="entry name" value="Enolpyruvate transferase domain"/>
    <property type="match status" value="2"/>
</dbReference>
<dbReference type="InterPro" id="IPR013792">
    <property type="entry name" value="RNA3'P_cycl/enolpyr_Trfase_a/b"/>
</dbReference>
<dbReference type="GO" id="GO:0008760">
    <property type="term" value="F:UDP-N-acetylglucosamine 1-carboxyvinyltransferase activity"/>
    <property type="evidence" value="ECO:0007669"/>
    <property type="project" value="UniProtKB-EC"/>
</dbReference>
<comment type="function">
    <text evidence="13">Cell wall formation. Adds enolpyruvyl to UDP-N-acetylglucosamine.</text>
</comment>
<evidence type="ECO:0000256" key="7">
    <source>
        <dbReference type="ARBA" id="ARBA00022984"/>
    </source>
</evidence>
<feature type="binding site" evidence="13">
    <location>
        <position position="93"/>
    </location>
    <ligand>
        <name>UDP-N-acetyl-alpha-D-glucosamine</name>
        <dbReference type="ChEBI" id="CHEBI:57705"/>
    </ligand>
</feature>
<evidence type="ECO:0000256" key="10">
    <source>
        <dbReference type="ARBA" id="ARBA00023317"/>
    </source>
</evidence>
<dbReference type="NCBIfam" id="TIGR01072">
    <property type="entry name" value="murA"/>
    <property type="match status" value="1"/>
</dbReference>
<proteinExistence type="inferred from homology"/>
<dbReference type="InterPro" id="IPR036968">
    <property type="entry name" value="Enolpyruvate_Tfrase_sf"/>
</dbReference>
<evidence type="ECO:0000256" key="4">
    <source>
        <dbReference type="ARBA" id="ARBA00022618"/>
    </source>
</evidence>
<comment type="caution">
    <text evidence="15">The sequence shown here is derived from an EMBL/GenBank/DDBJ whole genome shotgun (WGS) entry which is preliminary data.</text>
</comment>
<accession>A0ABT7STC0</accession>
<feature type="domain" description="Enolpyruvate transferase" evidence="14">
    <location>
        <begin position="7"/>
        <end position="408"/>
    </location>
</feature>
<dbReference type="InterPro" id="IPR001986">
    <property type="entry name" value="Enolpyruvate_Tfrase_dom"/>
</dbReference>
<keyword evidence="8 13" id="KW-0131">Cell cycle</keyword>
<dbReference type="HAMAP" id="MF_00111">
    <property type="entry name" value="MurA"/>
    <property type="match status" value="1"/>
</dbReference>
<dbReference type="EC" id="2.5.1.7" evidence="13"/>
<comment type="subcellular location">
    <subcellularLocation>
        <location evidence="1 13">Cytoplasm</location>
    </subcellularLocation>
</comment>
<comment type="similarity">
    <text evidence="11 13">Belongs to the EPSP synthase family. MurA subfamily.</text>
</comment>
<evidence type="ECO:0000256" key="12">
    <source>
        <dbReference type="ARBA" id="ARBA00047527"/>
    </source>
</evidence>
<dbReference type="PANTHER" id="PTHR43783">
    <property type="entry name" value="UDP-N-ACETYLGLUCOSAMINE 1-CARBOXYVINYLTRANSFERASE"/>
    <property type="match status" value="1"/>
</dbReference>
<evidence type="ECO:0000259" key="14">
    <source>
        <dbReference type="Pfam" id="PF00275"/>
    </source>
</evidence>
<dbReference type="CDD" id="cd01555">
    <property type="entry name" value="UdpNAET"/>
    <property type="match status" value="1"/>
</dbReference>
<comment type="catalytic activity">
    <reaction evidence="12 13">
        <text>phosphoenolpyruvate + UDP-N-acetyl-alpha-D-glucosamine = UDP-N-acetyl-3-O-(1-carboxyvinyl)-alpha-D-glucosamine + phosphate</text>
        <dbReference type="Rhea" id="RHEA:18681"/>
        <dbReference type="ChEBI" id="CHEBI:43474"/>
        <dbReference type="ChEBI" id="CHEBI:57705"/>
        <dbReference type="ChEBI" id="CHEBI:58702"/>
        <dbReference type="ChEBI" id="CHEBI:68483"/>
        <dbReference type="EC" id="2.5.1.7"/>
    </reaction>
</comment>
<evidence type="ECO:0000256" key="11">
    <source>
        <dbReference type="ARBA" id="ARBA00038367"/>
    </source>
</evidence>
<sequence length="420" mass="44530">MDKLVIKKSPALQGSVTISGAKNAALPLLITCLLTDQQCRFSNVPNLRDINTSLALLAEMGVTVEREDDNTVLLNASTLNSITASYELVRTMRASILVLGPLLAKHGKANVSLPGGCAIGARPVNLHLTGLEKMGATIEVEEGYIRANVNGRLKGARIFMDIVSVGATENLMMAAALADGETILENAAREPEIVDLAACLNSMGAKIEGAGTDNIRIQGVAELHGCDHQVLPDRIETGTFLVAAAVTAGKIRCEKAAPETLDAVIDKLQQAGATITTGDDWIELDMKGELPRAVDLKTAPHPGFPTDMQAQFVTLNCVAEGTGVVTETIFENRFMHVPELHRMGADIALEGNSAVSKGKSHLRGAPVMATDLRASASLVIAGLVADGETTVNRIYHLDRGYESIETKLGNLGANIQRVKE</sequence>
<evidence type="ECO:0000256" key="5">
    <source>
        <dbReference type="ARBA" id="ARBA00022679"/>
    </source>
</evidence>
<protein>
    <recommendedName>
        <fullName evidence="13">UDP-N-acetylglucosamine 1-carboxyvinyltransferase</fullName>
        <ecNumber evidence="13">2.5.1.7</ecNumber>
    </recommendedName>
    <alternativeName>
        <fullName evidence="13">Enoylpyruvate transferase</fullName>
    </alternativeName>
    <alternativeName>
        <fullName evidence="13">UDP-N-acetylglucosamine enolpyruvyl transferase</fullName>
        <shortName evidence="13">EPT</shortName>
    </alternativeName>
</protein>
<dbReference type="EMBL" id="JAUCBP010000002">
    <property type="protein sequence ID" value="MDM7859443.1"/>
    <property type="molecule type" value="Genomic_DNA"/>
</dbReference>
<keyword evidence="7 13" id="KW-0573">Peptidoglycan synthesis</keyword>
<feature type="modified residue" description="2-(S-cysteinyl)pyruvic acid O-phosphothioketal" evidence="13">
    <location>
        <position position="117"/>
    </location>
</feature>
<dbReference type="RefSeq" id="WP_289363460.1">
    <property type="nucleotide sequence ID" value="NZ_JAUCBP010000002.1"/>
</dbReference>
<evidence type="ECO:0000313" key="16">
    <source>
        <dbReference type="Proteomes" id="UP001234343"/>
    </source>
</evidence>
<keyword evidence="4 13" id="KW-0132">Cell division</keyword>
<gene>
    <name evidence="13 15" type="primary">murA</name>
    <name evidence="15" type="ORF">QTP81_02345</name>
</gene>
<comment type="pathway">
    <text evidence="2 13">Cell wall biogenesis; peptidoglycan biosynthesis.</text>
</comment>
<feature type="binding site" evidence="13">
    <location>
        <begin position="22"/>
        <end position="23"/>
    </location>
    <ligand>
        <name>phosphoenolpyruvate</name>
        <dbReference type="ChEBI" id="CHEBI:58702"/>
    </ligand>
</feature>